<evidence type="ECO:0000313" key="2">
    <source>
        <dbReference type="Proteomes" id="UP001642360"/>
    </source>
</evidence>
<reference evidence="1 2" key="1">
    <citation type="submission" date="2024-02" db="EMBL/GenBank/DDBJ databases">
        <authorList>
            <person name="Vignale AGUSTIN F."/>
            <person name="Sosa J E."/>
            <person name="Modenutti C."/>
        </authorList>
    </citation>
    <scope>NUCLEOTIDE SEQUENCE [LARGE SCALE GENOMIC DNA]</scope>
</reference>
<protein>
    <submittedName>
        <fullName evidence="1">Uncharacterized protein</fullName>
    </submittedName>
</protein>
<keyword evidence="2" id="KW-1185">Reference proteome</keyword>
<dbReference type="EMBL" id="CAUOFW020001274">
    <property type="protein sequence ID" value="CAK9142995.1"/>
    <property type="molecule type" value="Genomic_DNA"/>
</dbReference>
<gene>
    <name evidence="1" type="ORF">ILEXP_LOCUS10692</name>
</gene>
<dbReference type="Proteomes" id="UP001642360">
    <property type="component" value="Unassembled WGS sequence"/>
</dbReference>
<proteinExistence type="predicted"/>
<sequence>MQICPLQLVEEETGAAKYMGLSSPAMTTTTVGARSASVVVGLIVTGLSSASIGELEDCFRREQTRIINDMVMSPNIKPKLIKR</sequence>
<evidence type="ECO:0000313" key="1">
    <source>
        <dbReference type="EMBL" id="CAK9142995.1"/>
    </source>
</evidence>
<comment type="caution">
    <text evidence="1">The sequence shown here is derived from an EMBL/GenBank/DDBJ whole genome shotgun (WGS) entry which is preliminary data.</text>
</comment>
<dbReference type="AlphaFoldDB" id="A0ABC8RHH9"/>
<accession>A0ABC8RHH9</accession>
<organism evidence="1 2">
    <name type="scientific">Ilex paraguariensis</name>
    <name type="common">yerba mate</name>
    <dbReference type="NCBI Taxonomy" id="185542"/>
    <lineage>
        <taxon>Eukaryota</taxon>
        <taxon>Viridiplantae</taxon>
        <taxon>Streptophyta</taxon>
        <taxon>Embryophyta</taxon>
        <taxon>Tracheophyta</taxon>
        <taxon>Spermatophyta</taxon>
        <taxon>Magnoliopsida</taxon>
        <taxon>eudicotyledons</taxon>
        <taxon>Gunneridae</taxon>
        <taxon>Pentapetalae</taxon>
        <taxon>asterids</taxon>
        <taxon>campanulids</taxon>
        <taxon>Aquifoliales</taxon>
        <taxon>Aquifoliaceae</taxon>
        <taxon>Ilex</taxon>
    </lineage>
</organism>
<name>A0ABC8RHH9_9AQUA</name>